<evidence type="ECO:0000313" key="2">
    <source>
        <dbReference type="EMBL" id="KAJ7343068.1"/>
    </source>
</evidence>
<reference evidence="2" key="1">
    <citation type="submission" date="2023-03" db="EMBL/GenBank/DDBJ databases">
        <title>Massive genome expansion in bonnet fungi (Mycena s.s.) driven by repeated elements and novel gene families across ecological guilds.</title>
        <authorList>
            <consortium name="Lawrence Berkeley National Laboratory"/>
            <person name="Harder C.B."/>
            <person name="Miyauchi S."/>
            <person name="Viragh M."/>
            <person name="Kuo A."/>
            <person name="Thoen E."/>
            <person name="Andreopoulos B."/>
            <person name="Lu D."/>
            <person name="Skrede I."/>
            <person name="Drula E."/>
            <person name="Henrissat B."/>
            <person name="Morin E."/>
            <person name="Kohler A."/>
            <person name="Barry K."/>
            <person name="LaButti K."/>
            <person name="Morin E."/>
            <person name="Salamov A."/>
            <person name="Lipzen A."/>
            <person name="Mereny Z."/>
            <person name="Hegedus B."/>
            <person name="Baldrian P."/>
            <person name="Stursova M."/>
            <person name="Weitz H."/>
            <person name="Taylor A."/>
            <person name="Grigoriev I.V."/>
            <person name="Nagy L.G."/>
            <person name="Martin F."/>
            <person name="Kauserud H."/>
        </authorList>
    </citation>
    <scope>NUCLEOTIDE SEQUENCE</scope>
    <source>
        <strain evidence="2">CBHHK002</strain>
    </source>
</reference>
<evidence type="ECO:0000256" key="1">
    <source>
        <dbReference type="SAM" id="MobiDB-lite"/>
    </source>
</evidence>
<evidence type="ECO:0000313" key="3">
    <source>
        <dbReference type="Proteomes" id="UP001218218"/>
    </source>
</evidence>
<feature type="compositionally biased region" description="Basic residues" evidence="1">
    <location>
        <begin position="128"/>
        <end position="137"/>
    </location>
</feature>
<comment type="caution">
    <text evidence="2">The sequence shown here is derived from an EMBL/GenBank/DDBJ whole genome shotgun (WGS) entry which is preliminary data.</text>
</comment>
<protein>
    <submittedName>
        <fullName evidence="2">Uncharacterized protein</fullName>
    </submittedName>
</protein>
<proteinExistence type="predicted"/>
<feature type="region of interest" description="Disordered" evidence="1">
    <location>
        <begin position="128"/>
        <end position="147"/>
    </location>
</feature>
<sequence length="147" mass="16122">MSCRFKIWLEFGSKVPELRDHLGFREIHKARNATPTSGAETMETHCLIVFTSDQMYLSLLRFKMGFLSSDLFPTLQLNDLADVISRGVAALPAGFAVTEDGSLGRNGAAEDPEIDVAADDLPLSVRRGKRSGKKTHRTVGTLGRTLT</sequence>
<dbReference type="AlphaFoldDB" id="A0AAD6ZWS7"/>
<dbReference type="Proteomes" id="UP001218218">
    <property type="component" value="Unassembled WGS sequence"/>
</dbReference>
<accession>A0AAD6ZWS7</accession>
<organism evidence="2 3">
    <name type="scientific">Mycena albidolilacea</name>
    <dbReference type="NCBI Taxonomy" id="1033008"/>
    <lineage>
        <taxon>Eukaryota</taxon>
        <taxon>Fungi</taxon>
        <taxon>Dikarya</taxon>
        <taxon>Basidiomycota</taxon>
        <taxon>Agaricomycotina</taxon>
        <taxon>Agaricomycetes</taxon>
        <taxon>Agaricomycetidae</taxon>
        <taxon>Agaricales</taxon>
        <taxon>Marasmiineae</taxon>
        <taxon>Mycenaceae</taxon>
        <taxon>Mycena</taxon>
    </lineage>
</organism>
<dbReference type="EMBL" id="JARIHO010000024">
    <property type="protein sequence ID" value="KAJ7343068.1"/>
    <property type="molecule type" value="Genomic_DNA"/>
</dbReference>
<name>A0AAD6ZWS7_9AGAR</name>
<gene>
    <name evidence="2" type="ORF">DFH08DRAFT_811388</name>
</gene>
<keyword evidence="3" id="KW-1185">Reference proteome</keyword>